<dbReference type="AlphaFoldDB" id="A0A5B8XWN8"/>
<protein>
    <submittedName>
        <fullName evidence="1">Uncharacterized protein</fullName>
    </submittedName>
</protein>
<reference evidence="1 2" key="1">
    <citation type="submission" date="2019-08" db="EMBL/GenBank/DDBJ databases">
        <authorList>
            <person name="Liang Q."/>
        </authorList>
    </citation>
    <scope>NUCLEOTIDE SEQUENCE [LARGE SCALE GENOMIC DNA]</scope>
    <source>
        <strain evidence="1 2">V1718</strain>
    </source>
</reference>
<organism evidence="1 2">
    <name type="scientific">Microvenator marinus</name>
    <dbReference type="NCBI Taxonomy" id="2600177"/>
    <lineage>
        <taxon>Bacteria</taxon>
        <taxon>Deltaproteobacteria</taxon>
        <taxon>Bradymonadales</taxon>
        <taxon>Microvenatoraceae</taxon>
        <taxon>Microvenator</taxon>
    </lineage>
</organism>
<evidence type="ECO:0000313" key="1">
    <source>
        <dbReference type="EMBL" id="QED28156.1"/>
    </source>
</evidence>
<keyword evidence="2" id="KW-1185">Reference proteome</keyword>
<dbReference type="Proteomes" id="UP000321595">
    <property type="component" value="Chromosome"/>
</dbReference>
<name>A0A5B8XWN8_9DELT</name>
<dbReference type="KEGG" id="bbae:FRD01_13130"/>
<evidence type="ECO:0000313" key="2">
    <source>
        <dbReference type="Proteomes" id="UP000321595"/>
    </source>
</evidence>
<proteinExistence type="predicted"/>
<gene>
    <name evidence="1" type="ORF">FRD01_13130</name>
</gene>
<dbReference type="EMBL" id="CP042467">
    <property type="protein sequence ID" value="QED28156.1"/>
    <property type="molecule type" value="Genomic_DNA"/>
</dbReference>
<dbReference type="OrthoDB" id="2528990at2"/>
<dbReference type="RefSeq" id="WP_146960331.1">
    <property type="nucleotide sequence ID" value="NZ_CP042467.1"/>
</dbReference>
<accession>A0A5B8XWN8</accession>
<sequence>MGDRCTLVIKEDNAVELFFGNWSGAELPDQLFWGPDYVEAYIRGHEAVDFWLPDLESRGCVGLDKDQKVLLFHGGVGELARGEKSKYFYSLMQALWEEQGWRVKKVDKLEEIAVHMGFPAHVVQWVPEPFDPWPLERLNEPRSTEFDGLLVEPRKEVYGVLIVTPDARFGAMAPWDRLFEHGPDLLAHFANFPQASEDAGAEATIHLDPNKKEIRVSWFHPYCERYFPHLEEVWPGWTFHFDPPSWLSMDDDEEYDEEEYEDEEYEDEDVHSRVHRVLLQQPLHAGPELMRTLSEMGAAVSPAAEAGPPVNQLSIKEKAAIISRAMHSAASRDRR</sequence>